<dbReference type="STRING" id="33033.NW74_01755"/>
<dbReference type="Proteomes" id="UP001210690">
    <property type="component" value="Chromosome"/>
</dbReference>
<dbReference type="KEGG" id="pmic:NW74_01755"/>
<dbReference type="Pfam" id="PF07228">
    <property type="entry name" value="SpoIIE"/>
    <property type="match status" value="1"/>
</dbReference>
<reference evidence="4" key="2">
    <citation type="submission" date="2020-04" db="EMBL/GenBank/DDBJ databases">
        <title>Deep metagenomics examines the oral microbiome during advanced dental caries in children, revealing novel taxa and co-occurrences with host molecules.</title>
        <authorList>
            <person name="Baker J.L."/>
            <person name="Morton J.T."/>
            <person name="Dinis M."/>
            <person name="Alvarez R."/>
            <person name="Tran N.C."/>
            <person name="Knight R."/>
            <person name="Edlund A."/>
        </authorList>
    </citation>
    <scope>NUCLEOTIDE SEQUENCE</scope>
    <source>
        <strain evidence="4">JCVI_23_bin.11</strain>
    </source>
</reference>
<protein>
    <submittedName>
        <fullName evidence="5">Serine/threonine-protein phosphatase</fullName>
    </submittedName>
    <submittedName>
        <fullName evidence="4">SpoIIE family protein phosphatase</fullName>
    </submittedName>
    <submittedName>
        <fullName evidence="3">Stage II sporulation protein E</fullName>
    </submittedName>
</protein>
<evidence type="ECO:0000313" key="6">
    <source>
        <dbReference type="Proteomes" id="UP000031386"/>
    </source>
</evidence>
<name>A0A0B4S024_9FIRM</name>
<keyword evidence="1" id="KW-0378">Hydrolase</keyword>
<dbReference type="PROSITE" id="PS50113">
    <property type="entry name" value="PAC"/>
    <property type="match status" value="1"/>
</dbReference>
<evidence type="ECO:0000313" key="5">
    <source>
        <dbReference type="EMBL" id="WBB30568.1"/>
    </source>
</evidence>
<dbReference type="AlphaFoldDB" id="A0A0B4S024"/>
<dbReference type="RefSeq" id="WP_029949420.1">
    <property type="nucleotide sequence ID" value="NZ_CAJPUJ010000043.1"/>
</dbReference>
<reference evidence="3 6" key="1">
    <citation type="submission" date="2014-10" db="EMBL/GenBank/DDBJ databases">
        <title>Complete genome sequence of Parvimonas micra KCOM 1535 (= ChDC B708).</title>
        <authorList>
            <person name="Kook J.-K."/>
            <person name="Park S.-N."/>
            <person name="Lim Y.K."/>
            <person name="Roh H."/>
        </authorList>
    </citation>
    <scope>NUCLEOTIDE SEQUENCE [LARGE SCALE GENOMIC DNA]</scope>
    <source>
        <strain evidence="3">KCOM 1535</strain>
        <strain evidence="6">KCOM 1535 / ChDC B708</strain>
    </source>
</reference>
<dbReference type="Proteomes" id="UP000031386">
    <property type="component" value="Chromosome"/>
</dbReference>
<sequence>MYMDKFTHWNFELVDFMEDLVRVFDKTGLIVYTNSSMKKFLENEEGKFCVFSDDDIHRNDQIFSSLKCVAPIGHKEDVKTELLSVGERDFFVKSSPIFDDKNEYWGSIEVFRDITEENKIQKDLVKYQEMVKNDMITASDIQKSLLSKLSHTDGLNLEYKYISSAQLSGDFFDVIELPNNKTCVYIADVMGHGISASMITMFIKFSVRMLVHGRKIGHPREILRALSKEFSKLNLEMYFTIFLGIYNRETCEFEYSNAGHNSIPILFNKNKNVRLELSGLPISWLFQDSRYSVGKAKLCHGDCVLFYTDGLTETKNKNREEYGEERFFNVVDKYKNSLSDKELLDKLVEDVSEFRYGIQEDDIALLSMRIL</sequence>
<gene>
    <name evidence="4" type="ORF">HXM94_07805</name>
    <name evidence="5" type="ORF">NM222_06265</name>
    <name evidence="3" type="ORF">NW74_01755</name>
</gene>
<reference evidence="5" key="3">
    <citation type="submission" date="2022-07" db="EMBL/GenBank/DDBJ databases">
        <title>Parvimonas micra travels from the subgingival sulcus of the human oral cavity to the colorectal adenocarcinoma.</title>
        <authorList>
            <person name="Conde-Perez K."/>
            <person name="Buetas E."/>
            <person name="Aja-Macaya P."/>
            <person name="Martin-De Arribas E."/>
            <person name="Iglesias-Corras I."/>
            <person name="Trigo-Tasende N."/>
            <person name="Nasser-Ali M."/>
            <person name="Estevez L.S."/>
            <person name="Rumbo-Feal S."/>
            <person name="Otero-Alen B."/>
            <person name="Noguera J.F."/>
            <person name="Concha A."/>
            <person name="Pardinas-Lopez S."/>
            <person name="Carda-Dieguez M."/>
            <person name="Gomez-Randulfe I."/>
            <person name="Martinez-Lago N."/>
            <person name="Ladra S."/>
            <person name="Aparicio L.A."/>
            <person name="Bou G."/>
            <person name="Mira A."/>
            <person name="Vallejo J.A."/>
            <person name="Poza M."/>
        </authorList>
    </citation>
    <scope>NUCLEOTIDE SEQUENCE</scope>
    <source>
        <strain evidence="5">PM102KC-G-1</strain>
    </source>
</reference>
<dbReference type="Gene3D" id="3.60.40.10">
    <property type="entry name" value="PPM-type phosphatase domain"/>
    <property type="match status" value="1"/>
</dbReference>
<dbReference type="EMBL" id="JABZRE010000046">
    <property type="protein sequence ID" value="MBF1307663.1"/>
    <property type="molecule type" value="Genomic_DNA"/>
</dbReference>
<dbReference type="Gene3D" id="3.30.450.20">
    <property type="entry name" value="PAS domain"/>
    <property type="match status" value="1"/>
</dbReference>
<feature type="domain" description="PAC" evidence="2">
    <location>
        <begin position="76"/>
        <end position="126"/>
    </location>
</feature>
<proteinExistence type="predicted"/>
<dbReference type="PANTHER" id="PTHR43156">
    <property type="entry name" value="STAGE II SPORULATION PROTEIN E-RELATED"/>
    <property type="match status" value="1"/>
</dbReference>
<evidence type="ECO:0000256" key="1">
    <source>
        <dbReference type="ARBA" id="ARBA00022801"/>
    </source>
</evidence>
<organism evidence="3 6">
    <name type="scientific">Parvimonas micra</name>
    <dbReference type="NCBI Taxonomy" id="33033"/>
    <lineage>
        <taxon>Bacteria</taxon>
        <taxon>Bacillati</taxon>
        <taxon>Bacillota</taxon>
        <taxon>Tissierellia</taxon>
        <taxon>Tissierellales</taxon>
        <taxon>Peptoniphilaceae</taxon>
        <taxon>Parvimonas</taxon>
    </lineage>
</organism>
<evidence type="ECO:0000313" key="4">
    <source>
        <dbReference type="EMBL" id="MBF1307663.1"/>
    </source>
</evidence>
<dbReference type="InterPro" id="IPR052016">
    <property type="entry name" value="Bact_Sigma-Reg"/>
</dbReference>
<dbReference type="GO" id="GO:0016791">
    <property type="term" value="F:phosphatase activity"/>
    <property type="evidence" value="ECO:0007669"/>
    <property type="project" value="TreeGrafter"/>
</dbReference>
<dbReference type="InterPro" id="IPR036457">
    <property type="entry name" value="PPM-type-like_dom_sf"/>
</dbReference>
<evidence type="ECO:0000259" key="2">
    <source>
        <dbReference type="PROSITE" id="PS50113"/>
    </source>
</evidence>
<dbReference type="EMBL" id="CP101412">
    <property type="protein sequence ID" value="WBB30568.1"/>
    <property type="molecule type" value="Genomic_DNA"/>
</dbReference>
<dbReference type="Proteomes" id="UP000758611">
    <property type="component" value="Unassembled WGS sequence"/>
</dbReference>
<dbReference type="PANTHER" id="PTHR43156:SF2">
    <property type="entry name" value="STAGE II SPORULATION PROTEIN E"/>
    <property type="match status" value="1"/>
</dbReference>
<dbReference type="InterPro" id="IPR001932">
    <property type="entry name" value="PPM-type_phosphatase-like_dom"/>
</dbReference>
<evidence type="ECO:0000313" key="3">
    <source>
        <dbReference type="EMBL" id="AIZ36167.1"/>
    </source>
</evidence>
<keyword evidence="6" id="KW-1185">Reference proteome</keyword>
<accession>A0A0B4S024</accession>
<dbReference type="SMART" id="SM00331">
    <property type="entry name" value="PP2C_SIG"/>
    <property type="match status" value="1"/>
</dbReference>
<dbReference type="InterPro" id="IPR000700">
    <property type="entry name" value="PAS-assoc_C"/>
</dbReference>
<dbReference type="OrthoDB" id="9763484at2"/>
<dbReference type="EMBL" id="CP009761">
    <property type="protein sequence ID" value="AIZ36167.1"/>
    <property type="molecule type" value="Genomic_DNA"/>
</dbReference>